<reference evidence="10 11" key="1">
    <citation type="submission" date="2024-09" db="EMBL/GenBank/DDBJ databases">
        <authorList>
            <person name="Sun Q."/>
            <person name="Mori K."/>
        </authorList>
    </citation>
    <scope>NUCLEOTIDE SEQUENCE [LARGE SCALE GENOMIC DNA]</scope>
    <source>
        <strain evidence="10 11">TBRC 1432</strain>
    </source>
</reference>
<comment type="caution">
    <text evidence="10">The sequence shown here is derived from an EMBL/GenBank/DDBJ whole genome shotgun (WGS) entry which is preliminary data.</text>
</comment>
<dbReference type="PROSITE" id="PS50850">
    <property type="entry name" value="MFS"/>
    <property type="match status" value="1"/>
</dbReference>
<evidence type="ECO:0000256" key="1">
    <source>
        <dbReference type="ARBA" id="ARBA00004651"/>
    </source>
</evidence>
<feature type="transmembrane region" description="Helical" evidence="8">
    <location>
        <begin position="60"/>
        <end position="83"/>
    </location>
</feature>
<evidence type="ECO:0000256" key="6">
    <source>
        <dbReference type="ARBA" id="ARBA00023136"/>
    </source>
</evidence>
<proteinExistence type="predicted"/>
<accession>A0ABV6MSY5</accession>
<feature type="transmembrane region" description="Helical" evidence="8">
    <location>
        <begin position="290"/>
        <end position="310"/>
    </location>
</feature>
<keyword evidence="4 8" id="KW-0812">Transmembrane</keyword>
<dbReference type="PANTHER" id="PTHR23517">
    <property type="entry name" value="RESISTANCE PROTEIN MDTM, PUTATIVE-RELATED-RELATED"/>
    <property type="match status" value="1"/>
</dbReference>
<evidence type="ECO:0000256" key="8">
    <source>
        <dbReference type="SAM" id="Phobius"/>
    </source>
</evidence>
<evidence type="ECO:0000313" key="11">
    <source>
        <dbReference type="Proteomes" id="UP001589810"/>
    </source>
</evidence>
<dbReference type="InterPro" id="IPR005829">
    <property type="entry name" value="Sugar_transporter_CS"/>
</dbReference>
<feature type="transmembrane region" description="Helical" evidence="8">
    <location>
        <begin position="228"/>
        <end position="248"/>
    </location>
</feature>
<feature type="transmembrane region" description="Helical" evidence="8">
    <location>
        <begin position="95"/>
        <end position="113"/>
    </location>
</feature>
<gene>
    <name evidence="10" type="ORF">ACFFH7_18155</name>
</gene>
<name>A0ABV6MSY5_9PSEU</name>
<dbReference type="Pfam" id="PF07690">
    <property type="entry name" value="MFS_1"/>
    <property type="match status" value="1"/>
</dbReference>
<dbReference type="InterPro" id="IPR011701">
    <property type="entry name" value="MFS"/>
</dbReference>
<dbReference type="PROSITE" id="PS00216">
    <property type="entry name" value="SUGAR_TRANSPORT_1"/>
    <property type="match status" value="1"/>
</dbReference>
<feature type="transmembrane region" description="Helical" evidence="8">
    <location>
        <begin position="263"/>
        <end position="283"/>
    </location>
</feature>
<protein>
    <submittedName>
        <fullName evidence="10">MFS transporter</fullName>
    </submittedName>
</protein>
<evidence type="ECO:0000256" key="4">
    <source>
        <dbReference type="ARBA" id="ARBA00022692"/>
    </source>
</evidence>
<feature type="transmembrane region" description="Helical" evidence="8">
    <location>
        <begin position="381"/>
        <end position="404"/>
    </location>
</feature>
<keyword evidence="3" id="KW-1003">Cell membrane</keyword>
<evidence type="ECO:0000313" key="10">
    <source>
        <dbReference type="EMBL" id="MFC0543430.1"/>
    </source>
</evidence>
<keyword evidence="5 8" id="KW-1133">Transmembrane helix</keyword>
<keyword evidence="6 8" id="KW-0472">Membrane</keyword>
<keyword evidence="2" id="KW-0813">Transport</keyword>
<dbReference type="RefSeq" id="WP_273940689.1">
    <property type="nucleotide sequence ID" value="NZ_CP097263.1"/>
</dbReference>
<feature type="transmembrane region" description="Helical" evidence="8">
    <location>
        <begin position="119"/>
        <end position="142"/>
    </location>
</feature>
<dbReference type="InterPro" id="IPR020846">
    <property type="entry name" value="MFS_dom"/>
</dbReference>
<organism evidence="10 11">
    <name type="scientific">Kutzneria chonburiensis</name>
    <dbReference type="NCBI Taxonomy" id="1483604"/>
    <lineage>
        <taxon>Bacteria</taxon>
        <taxon>Bacillati</taxon>
        <taxon>Actinomycetota</taxon>
        <taxon>Actinomycetes</taxon>
        <taxon>Pseudonocardiales</taxon>
        <taxon>Pseudonocardiaceae</taxon>
        <taxon>Kutzneria</taxon>
    </lineage>
</organism>
<evidence type="ECO:0000256" key="2">
    <source>
        <dbReference type="ARBA" id="ARBA00022448"/>
    </source>
</evidence>
<dbReference type="InterPro" id="IPR050171">
    <property type="entry name" value="MFS_Transporters"/>
</dbReference>
<evidence type="ECO:0000256" key="5">
    <source>
        <dbReference type="ARBA" id="ARBA00022989"/>
    </source>
</evidence>
<dbReference type="InterPro" id="IPR036259">
    <property type="entry name" value="MFS_trans_sf"/>
</dbReference>
<feature type="domain" description="Major facilitator superfamily (MFS) profile" evidence="9">
    <location>
        <begin position="28"/>
        <end position="408"/>
    </location>
</feature>
<dbReference type="Proteomes" id="UP001589810">
    <property type="component" value="Unassembled WGS sequence"/>
</dbReference>
<feature type="region of interest" description="Disordered" evidence="7">
    <location>
        <begin position="1"/>
        <end position="21"/>
    </location>
</feature>
<feature type="transmembrane region" description="Helical" evidence="8">
    <location>
        <begin position="353"/>
        <end position="375"/>
    </location>
</feature>
<feature type="transmembrane region" description="Helical" evidence="8">
    <location>
        <begin position="30"/>
        <end position="54"/>
    </location>
</feature>
<dbReference type="Gene3D" id="1.20.1250.20">
    <property type="entry name" value="MFS general substrate transporter like domains"/>
    <property type="match status" value="1"/>
</dbReference>
<sequence>MTQAITRSRAARPTVGAPVARSGTRGTGTLVLLASVVISLLASSSAPIPLFAVYQAEWGFSPITTTIVFGVYAVSVLVSLLTLGKLSDHIGRKPVLITALLVQVVTMIILATADGVPALVIGRVVQGLATGAAVGALGAMMLDVDAKRGQLTNAFTPGIGTGSGALLSALLVNFLPAPTQLVYYVLVGVFLLQALGIALVRETVTRAPGALASLKPEITVPRAVRVHLLAATPVLFAVWALTGLYGALGPALLAKLLGGNNTVLAGVLVFGFAGIASVMVLVLRNVGAMAVMQTGAILLFVGVAVSLVAIGTGSVALFFVGALISGAAFGAGFQGGIRIVVPQVAPHERAGTLSLLYVVSYLGLGVPAVAAGVLAVHGPGLFGAATIYGIAVMVLALVALAALVRARRTAVA</sequence>
<dbReference type="EMBL" id="JBHLUD010000005">
    <property type="protein sequence ID" value="MFC0543430.1"/>
    <property type="molecule type" value="Genomic_DNA"/>
</dbReference>
<evidence type="ECO:0000259" key="9">
    <source>
        <dbReference type="PROSITE" id="PS50850"/>
    </source>
</evidence>
<keyword evidence="11" id="KW-1185">Reference proteome</keyword>
<feature type="transmembrane region" description="Helical" evidence="8">
    <location>
        <begin position="181"/>
        <end position="200"/>
    </location>
</feature>
<evidence type="ECO:0000256" key="3">
    <source>
        <dbReference type="ARBA" id="ARBA00022475"/>
    </source>
</evidence>
<evidence type="ECO:0000256" key="7">
    <source>
        <dbReference type="SAM" id="MobiDB-lite"/>
    </source>
</evidence>
<feature type="transmembrane region" description="Helical" evidence="8">
    <location>
        <begin position="316"/>
        <end position="341"/>
    </location>
</feature>
<comment type="subcellular location">
    <subcellularLocation>
        <location evidence="1">Cell membrane</location>
        <topology evidence="1">Multi-pass membrane protein</topology>
    </subcellularLocation>
</comment>
<dbReference type="SUPFAM" id="SSF103473">
    <property type="entry name" value="MFS general substrate transporter"/>
    <property type="match status" value="1"/>
</dbReference>
<feature type="transmembrane region" description="Helical" evidence="8">
    <location>
        <begin position="154"/>
        <end position="175"/>
    </location>
</feature>
<dbReference type="PANTHER" id="PTHR23517:SF13">
    <property type="entry name" value="MAJOR FACILITATOR SUPERFAMILY MFS_1"/>
    <property type="match status" value="1"/>
</dbReference>